<dbReference type="RefSeq" id="WP_141289490.1">
    <property type="nucleotide sequence ID" value="NZ_BAAAEW010000002.1"/>
</dbReference>
<evidence type="ECO:0000256" key="5">
    <source>
        <dbReference type="PROSITE-ProRule" id="PRU00169"/>
    </source>
</evidence>
<dbReference type="Proteomes" id="UP001500279">
    <property type="component" value="Unassembled WGS sequence"/>
</dbReference>
<dbReference type="SMART" id="SM00448">
    <property type="entry name" value="REC"/>
    <property type="match status" value="1"/>
</dbReference>
<organism evidence="8 9">
    <name type="scientific">Ideonella azotifigens</name>
    <dbReference type="NCBI Taxonomy" id="513160"/>
    <lineage>
        <taxon>Bacteria</taxon>
        <taxon>Pseudomonadati</taxon>
        <taxon>Pseudomonadota</taxon>
        <taxon>Betaproteobacteria</taxon>
        <taxon>Burkholderiales</taxon>
        <taxon>Sphaerotilaceae</taxon>
        <taxon>Ideonella</taxon>
    </lineage>
</organism>
<feature type="modified residue" description="4-aspartylphosphate" evidence="5">
    <location>
        <position position="54"/>
    </location>
</feature>
<keyword evidence="9" id="KW-1185">Reference proteome</keyword>
<comment type="caution">
    <text evidence="8">The sequence shown here is derived from an EMBL/GenBank/DDBJ whole genome shotgun (WGS) entry which is preliminary data.</text>
</comment>
<name>A0ABN1JHX4_9BURK</name>
<evidence type="ECO:0000256" key="3">
    <source>
        <dbReference type="ARBA" id="ARBA00023015"/>
    </source>
</evidence>
<dbReference type="Pfam" id="PF02954">
    <property type="entry name" value="HTH_8"/>
    <property type="match status" value="1"/>
</dbReference>
<feature type="domain" description="Sigma-54 factor interaction" evidence="6">
    <location>
        <begin position="142"/>
        <end position="366"/>
    </location>
</feature>
<evidence type="ECO:0000256" key="4">
    <source>
        <dbReference type="ARBA" id="ARBA00023163"/>
    </source>
</evidence>
<evidence type="ECO:0000313" key="8">
    <source>
        <dbReference type="EMBL" id="GAA0740221.1"/>
    </source>
</evidence>
<dbReference type="Gene3D" id="1.10.8.60">
    <property type="match status" value="1"/>
</dbReference>
<dbReference type="Gene3D" id="3.40.50.300">
    <property type="entry name" value="P-loop containing nucleotide triphosphate hydrolases"/>
    <property type="match status" value="1"/>
</dbReference>
<reference evidence="8 9" key="1">
    <citation type="journal article" date="2019" name="Int. J. Syst. Evol. Microbiol.">
        <title>The Global Catalogue of Microorganisms (GCM) 10K type strain sequencing project: providing services to taxonomists for standard genome sequencing and annotation.</title>
        <authorList>
            <consortium name="The Broad Institute Genomics Platform"/>
            <consortium name="The Broad Institute Genome Sequencing Center for Infectious Disease"/>
            <person name="Wu L."/>
            <person name="Ma J."/>
        </authorList>
    </citation>
    <scope>NUCLEOTIDE SEQUENCE [LARGE SCALE GENOMIC DNA]</scope>
    <source>
        <strain evidence="8 9">JCM 15503</strain>
    </source>
</reference>
<dbReference type="PROSITE" id="PS50045">
    <property type="entry name" value="SIGMA54_INTERACT_4"/>
    <property type="match status" value="1"/>
</dbReference>
<dbReference type="InterPro" id="IPR009057">
    <property type="entry name" value="Homeodomain-like_sf"/>
</dbReference>
<dbReference type="SUPFAM" id="SSF46689">
    <property type="entry name" value="Homeodomain-like"/>
    <property type="match status" value="1"/>
</dbReference>
<dbReference type="InterPro" id="IPR002078">
    <property type="entry name" value="Sigma_54_int"/>
</dbReference>
<dbReference type="InterPro" id="IPR058031">
    <property type="entry name" value="AAA_lid_NorR"/>
</dbReference>
<accession>A0ABN1JHX4</accession>
<feature type="domain" description="Response regulatory" evidence="7">
    <location>
        <begin position="5"/>
        <end position="119"/>
    </location>
</feature>
<evidence type="ECO:0000256" key="2">
    <source>
        <dbReference type="ARBA" id="ARBA00022840"/>
    </source>
</evidence>
<dbReference type="Pfam" id="PF00072">
    <property type="entry name" value="Response_reg"/>
    <property type="match status" value="1"/>
</dbReference>
<keyword evidence="4" id="KW-0804">Transcription</keyword>
<gene>
    <name evidence="8" type="ORF">GCM10009107_01650</name>
</gene>
<keyword evidence="5" id="KW-0597">Phosphoprotein</keyword>
<protein>
    <submittedName>
        <fullName evidence="8">Sigma-54 dependent transcriptional regulator</fullName>
    </submittedName>
</protein>
<dbReference type="InterPro" id="IPR001789">
    <property type="entry name" value="Sig_transdc_resp-reg_receiver"/>
</dbReference>
<dbReference type="InterPro" id="IPR025944">
    <property type="entry name" value="Sigma_54_int_dom_CS"/>
</dbReference>
<dbReference type="Gene3D" id="1.10.10.60">
    <property type="entry name" value="Homeodomain-like"/>
    <property type="match status" value="1"/>
</dbReference>
<dbReference type="EMBL" id="BAAAEW010000002">
    <property type="protein sequence ID" value="GAA0740221.1"/>
    <property type="molecule type" value="Genomic_DNA"/>
</dbReference>
<evidence type="ECO:0000313" key="9">
    <source>
        <dbReference type="Proteomes" id="UP001500279"/>
    </source>
</evidence>
<evidence type="ECO:0000259" key="6">
    <source>
        <dbReference type="PROSITE" id="PS50045"/>
    </source>
</evidence>
<keyword evidence="3" id="KW-0805">Transcription regulation</keyword>
<dbReference type="PANTHER" id="PTHR32071">
    <property type="entry name" value="TRANSCRIPTIONAL REGULATORY PROTEIN"/>
    <property type="match status" value="1"/>
</dbReference>
<dbReference type="InterPro" id="IPR011006">
    <property type="entry name" value="CheY-like_superfamily"/>
</dbReference>
<dbReference type="SUPFAM" id="SSF52172">
    <property type="entry name" value="CheY-like"/>
    <property type="match status" value="1"/>
</dbReference>
<dbReference type="InterPro" id="IPR002197">
    <property type="entry name" value="HTH_Fis"/>
</dbReference>
<dbReference type="CDD" id="cd17536">
    <property type="entry name" value="REC_YesN-like"/>
    <property type="match status" value="1"/>
</dbReference>
<dbReference type="SUPFAM" id="SSF52540">
    <property type="entry name" value="P-loop containing nucleoside triphosphate hydrolases"/>
    <property type="match status" value="1"/>
</dbReference>
<dbReference type="SMART" id="SM00382">
    <property type="entry name" value="AAA"/>
    <property type="match status" value="1"/>
</dbReference>
<dbReference type="PROSITE" id="PS50110">
    <property type="entry name" value="RESPONSE_REGULATORY"/>
    <property type="match status" value="1"/>
</dbReference>
<dbReference type="InterPro" id="IPR003593">
    <property type="entry name" value="AAA+_ATPase"/>
</dbReference>
<sequence>MTPSTVLIVDDEAHMRRVLEIMLRQLGHRALVAVDGRQALELLEHEHVDLILTDLRMPVLDGIGLLEEMTARQLSVPTIVMTAQGSIETAVKALKLGAHDYLLRPVDLDVLELAMQRVLSREKLRVQHDFLREQAGRPVSGFFGRSAAMASVFEQIRQVGPTRASVLITGETGTGKEVAAHAIHQASDRAGELFVAVNCAALPADMVEAELFGYEKGSFTGAAKDRVGKFELSSRGTIFLDEITEMPIALQSKLLRVLQEGRVERLGSNHSMALDLRVIAACNRDPREAIRAGRLREDLYYRLNVFSLALPPLRERTEDIEGLVGHLAARQGRRIRVSPEALACLQGYAWPGNVRELDNVVQRALVLGRGEQLEVQHLPADLTRRTAAAAPPTADEPLAETLDLRSAVEALEQRLIARALLATHDNKRQAAAKLGISERALWYKLGRGKSAEVDPTD</sequence>
<dbReference type="CDD" id="cd00009">
    <property type="entry name" value="AAA"/>
    <property type="match status" value="1"/>
</dbReference>
<proteinExistence type="predicted"/>
<dbReference type="Pfam" id="PF00158">
    <property type="entry name" value="Sigma54_activat"/>
    <property type="match status" value="1"/>
</dbReference>
<dbReference type="InterPro" id="IPR027417">
    <property type="entry name" value="P-loop_NTPase"/>
</dbReference>
<dbReference type="Pfam" id="PF25601">
    <property type="entry name" value="AAA_lid_14"/>
    <property type="match status" value="1"/>
</dbReference>
<keyword evidence="1" id="KW-0547">Nucleotide-binding</keyword>
<evidence type="ECO:0000256" key="1">
    <source>
        <dbReference type="ARBA" id="ARBA00022741"/>
    </source>
</evidence>
<evidence type="ECO:0000259" key="7">
    <source>
        <dbReference type="PROSITE" id="PS50110"/>
    </source>
</evidence>
<dbReference type="PROSITE" id="PS00688">
    <property type="entry name" value="SIGMA54_INTERACT_3"/>
    <property type="match status" value="1"/>
</dbReference>
<dbReference type="Gene3D" id="3.40.50.2300">
    <property type="match status" value="1"/>
</dbReference>
<keyword evidence="2" id="KW-0067">ATP-binding</keyword>